<dbReference type="AlphaFoldDB" id="A0A0E2DLZ7"/>
<accession>A0A0E2DLZ7</accession>
<dbReference type="EMBL" id="AHNR02000013">
    <property type="protein sequence ID" value="EKR56666.1"/>
    <property type="molecule type" value="Genomic_DNA"/>
</dbReference>
<dbReference type="Proteomes" id="UP000001340">
    <property type="component" value="Unassembled WGS sequence"/>
</dbReference>
<dbReference type="Pfam" id="PF08327">
    <property type="entry name" value="AHSA1"/>
    <property type="match status" value="1"/>
</dbReference>
<feature type="domain" description="Activator of Hsp90 ATPase homologue 1/2-like C-terminal" evidence="2">
    <location>
        <begin position="22"/>
        <end position="157"/>
    </location>
</feature>
<sequence>MIKNYAETIVESNKVIYKRYLDVPIDLAFEVWSSQEHLSQWWGPEGFTLTIKSMDFSNGGVWDFIMHGPDGHDYKNKIQFIDISKPNYIYYKHLGDGEGAKDVDFQSRVMFEQVGEGTNLTVEQIFSSKEELERINKKYGAIEGAKQHIAKFSKYLETLNRS</sequence>
<dbReference type="InterPro" id="IPR023393">
    <property type="entry name" value="START-like_dom_sf"/>
</dbReference>
<evidence type="ECO:0000313" key="3">
    <source>
        <dbReference type="EMBL" id="EKR56666.1"/>
    </source>
</evidence>
<dbReference type="Gene3D" id="3.30.530.20">
    <property type="match status" value="1"/>
</dbReference>
<evidence type="ECO:0000313" key="4">
    <source>
        <dbReference type="Proteomes" id="UP000001340"/>
    </source>
</evidence>
<comment type="similarity">
    <text evidence="1">Belongs to the AHA1 family.</text>
</comment>
<name>A0A0E2DLZ7_LEPIR</name>
<protein>
    <recommendedName>
        <fullName evidence="2">Activator of Hsp90 ATPase homologue 1/2-like C-terminal domain-containing protein</fullName>
    </recommendedName>
</protein>
<evidence type="ECO:0000256" key="1">
    <source>
        <dbReference type="ARBA" id="ARBA00006817"/>
    </source>
</evidence>
<comment type="caution">
    <text evidence="3">The sequence shown here is derived from an EMBL/GenBank/DDBJ whole genome shotgun (WGS) entry which is preliminary data.</text>
</comment>
<dbReference type="SUPFAM" id="SSF55961">
    <property type="entry name" value="Bet v1-like"/>
    <property type="match status" value="1"/>
</dbReference>
<organism evidence="3 4">
    <name type="scientific">Leptospira interrogans str. UI 12758</name>
    <dbReference type="NCBI Taxonomy" id="1049938"/>
    <lineage>
        <taxon>Bacteria</taxon>
        <taxon>Pseudomonadati</taxon>
        <taxon>Spirochaetota</taxon>
        <taxon>Spirochaetia</taxon>
        <taxon>Leptospirales</taxon>
        <taxon>Leptospiraceae</taxon>
        <taxon>Leptospira</taxon>
    </lineage>
</organism>
<reference evidence="3 4" key="1">
    <citation type="submission" date="2012-10" db="EMBL/GenBank/DDBJ databases">
        <authorList>
            <person name="Harkins D.M."/>
            <person name="Durkin A.S."/>
            <person name="Brinkac L.M."/>
            <person name="Haft D.H."/>
            <person name="Selengut J.D."/>
            <person name="Sanka R."/>
            <person name="DePew J."/>
            <person name="Purushe J."/>
            <person name="Chanthongthip A."/>
            <person name="Lattana O."/>
            <person name="Phetsouvanh R."/>
            <person name="Newton P.N."/>
            <person name="Vinetz J.M."/>
            <person name="Sutton G.G."/>
            <person name="Nierman W.C."/>
            <person name="Fouts D.E."/>
        </authorList>
    </citation>
    <scope>NUCLEOTIDE SEQUENCE [LARGE SCALE GENOMIC DNA]</scope>
    <source>
        <strain evidence="3 4">UI 12758</strain>
    </source>
</reference>
<proteinExistence type="inferred from homology"/>
<dbReference type="RefSeq" id="WP_000594835.1">
    <property type="nucleotide sequence ID" value="NZ_AHNR02000013.1"/>
</dbReference>
<dbReference type="InterPro" id="IPR013538">
    <property type="entry name" value="ASHA1/2-like_C"/>
</dbReference>
<dbReference type="CDD" id="cd08894">
    <property type="entry name" value="SRPBCC_CalC_Aha1-like_1"/>
    <property type="match status" value="1"/>
</dbReference>
<gene>
    <name evidence="3" type="ORF">LEP1GSC105_3205</name>
</gene>
<evidence type="ECO:0000259" key="2">
    <source>
        <dbReference type="Pfam" id="PF08327"/>
    </source>
</evidence>